<feature type="non-terminal residue" evidence="2">
    <location>
        <position position="448"/>
    </location>
</feature>
<organism evidence="2 3">
    <name type="scientific">Lasius niger</name>
    <name type="common">Black garden ant</name>
    <dbReference type="NCBI Taxonomy" id="67767"/>
    <lineage>
        <taxon>Eukaryota</taxon>
        <taxon>Metazoa</taxon>
        <taxon>Ecdysozoa</taxon>
        <taxon>Arthropoda</taxon>
        <taxon>Hexapoda</taxon>
        <taxon>Insecta</taxon>
        <taxon>Pterygota</taxon>
        <taxon>Neoptera</taxon>
        <taxon>Endopterygota</taxon>
        <taxon>Hymenoptera</taxon>
        <taxon>Apocrita</taxon>
        <taxon>Aculeata</taxon>
        <taxon>Formicoidea</taxon>
        <taxon>Formicidae</taxon>
        <taxon>Formicinae</taxon>
        <taxon>Lasius</taxon>
        <taxon>Lasius</taxon>
    </lineage>
</organism>
<evidence type="ECO:0000313" key="2">
    <source>
        <dbReference type="EMBL" id="KMQ84168.1"/>
    </source>
</evidence>
<feature type="region of interest" description="Disordered" evidence="1">
    <location>
        <begin position="338"/>
        <end position="395"/>
    </location>
</feature>
<keyword evidence="2" id="KW-0645">Protease</keyword>
<dbReference type="OrthoDB" id="7559101at2759"/>
<accession>A0A0J7K165</accession>
<feature type="region of interest" description="Disordered" evidence="1">
    <location>
        <begin position="223"/>
        <end position="274"/>
    </location>
</feature>
<dbReference type="AlphaFoldDB" id="A0A0J7K165"/>
<feature type="compositionally biased region" description="Basic and acidic residues" evidence="1">
    <location>
        <begin position="63"/>
        <end position="77"/>
    </location>
</feature>
<dbReference type="GO" id="GO:0008233">
    <property type="term" value="F:peptidase activity"/>
    <property type="evidence" value="ECO:0007669"/>
    <property type="project" value="UniProtKB-KW"/>
</dbReference>
<gene>
    <name evidence="2" type="ORF">RF55_18265</name>
</gene>
<dbReference type="GO" id="GO:0006508">
    <property type="term" value="P:proteolysis"/>
    <property type="evidence" value="ECO:0007669"/>
    <property type="project" value="UniProtKB-KW"/>
</dbReference>
<proteinExistence type="predicted"/>
<keyword evidence="2" id="KW-0378">Hydrolase</keyword>
<name>A0A0J7K165_LASNI</name>
<keyword evidence="3" id="KW-1185">Reference proteome</keyword>
<dbReference type="EMBL" id="LBMM01017200">
    <property type="protein sequence ID" value="KMQ84168.1"/>
    <property type="molecule type" value="Genomic_DNA"/>
</dbReference>
<comment type="caution">
    <text evidence="2">The sequence shown here is derived from an EMBL/GenBank/DDBJ whole genome shotgun (WGS) entry which is preliminary data.</text>
</comment>
<dbReference type="Proteomes" id="UP000036403">
    <property type="component" value="Unassembled WGS sequence"/>
</dbReference>
<feature type="region of interest" description="Disordered" evidence="1">
    <location>
        <begin position="1"/>
        <end position="116"/>
    </location>
</feature>
<feature type="compositionally biased region" description="Basic and acidic residues" evidence="1">
    <location>
        <begin position="1"/>
        <end position="11"/>
    </location>
</feature>
<dbReference type="PaxDb" id="67767-A0A0J7K165"/>
<feature type="compositionally biased region" description="Basic and acidic residues" evidence="1">
    <location>
        <begin position="355"/>
        <end position="376"/>
    </location>
</feature>
<sequence length="448" mass="46690">MEKNARADPATHYHHHQSGAVDEEPCSGVERAGREERRGGAAGFPGPDIRQGCTAGAPRNHHLREEDARGPSGDDHPCRHRGAQFGRRADVAELRKGPGAGEDFAPATWVHAPPPQGTTGTPCRLCGSPVGFPLLVTPPTMPATSATPVTLMTATVTIATCGSPVMSTGVSAKRRSTPLRRSSLPTIPEIASPCAVARMRPAERIPTPSAGEERQHQHEATVLISSDSDGDSPGGLWRTQLERKARRRLSDGSSGDECPAVAGPRATTDPPPLTSANYPHLIKPCTVQLQRTLVRSISGVAVAGAAPRKIIAGGASDTRAEAVDAGRPSAPVSVREVMGRRRGVPATGGAGASDETPREVRSSGGGEHHRGPRRVEASGGRLAPAPVARQSRRQRVAARDALIGRAETVASIADLEEYAASVAAFFGEDAARVAGGDAPGARDRPVRS</sequence>
<protein>
    <submittedName>
        <fullName evidence="2">26s protease regulatory subunit 8</fullName>
    </submittedName>
</protein>
<evidence type="ECO:0000256" key="1">
    <source>
        <dbReference type="SAM" id="MobiDB-lite"/>
    </source>
</evidence>
<reference evidence="2 3" key="1">
    <citation type="submission" date="2015-04" db="EMBL/GenBank/DDBJ databases">
        <title>Lasius niger genome sequencing.</title>
        <authorList>
            <person name="Konorov E.A."/>
            <person name="Nikitin M.A."/>
            <person name="Kirill M.V."/>
            <person name="Chang P."/>
        </authorList>
    </citation>
    <scope>NUCLEOTIDE SEQUENCE [LARGE SCALE GENOMIC DNA]</scope>
    <source>
        <tissue evidence="2">Whole</tissue>
    </source>
</reference>
<feature type="compositionally biased region" description="Basic and acidic residues" evidence="1">
    <location>
        <begin position="87"/>
        <end position="96"/>
    </location>
</feature>
<evidence type="ECO:0000313" key="3">
    <source>
        <dbReference type="Proteomes" id="UP000036403"/>
    </source>
</evidence>